<dbReference type="WBParaSite" id="BXY_1138800.1">
    <property type="protein sequence ID" value="BXY_1138800.1"/>
    <property type="gene ID" value="BXY_1138800"/>
</dbReference>
<evidence type="ECO:0000313" key="4">
    <source>
        <dbReference type="Proteomes" id="UP000095284"/>
    </source>
</evidence>
<evidence type="ECO:0000313" key="6">
    <source>
        <dbReference type="WBParaSite" id="BXY_1138800.1"/>
    </source>
</evidence>
<name>A0A1I7SEC9_BURXY</name>
<keyword evidence="1" id="KW-1133">Transmembrane helix</keyword>
<proteinExistence type="predicted"/>
<reference evidence="3" key="2">
    <citation type="submission" date="2020-08" db="EMBL/GenBank/DDBJ databases">
        <authorList>
            <person name="Kikuchi T."/>
        </authorList>
    </citation>
    <scope>NUCLEOTIDE SEQUENCE</scope>
    <source>
        <strain evidence="2">Ka4C1</strain>
    </source>
</reference>
<sequence>MAPPRILFKLDREFIPCGVFKNGCPPGTECYGSYMQKDYPFTCATESMATMDGWMGHIEENPFLSKPCWFYILISLILALFIVAVIAICWSRKKKEEEVEEIVHYNQLLRVHDE</sequence>
<dbReference type="EMBL" id="CAJFDI010000001">
    <property type="protein sequence ID" value="CAD5211029.1"/>
    <property type="molecule type" value="Genomic_DNA"/>
</dbReference>
<keyword evidence="5" id="KW-1185">Reference proteome</keyword>
<gene>
    <name evidence="2" type="ORF">BXYJ_LOCUS2224</name>
</gene>
<dbReference type="EMBL" id="CAJFCV020000001">
    <property type="protein sequence ID" value="CAG9087499.1"/>
    <property type="molecule type" value="Genomic_DNA"/>
</dbReference>
<evidence type="ECO:0000313" key="5">
    <source>
        <dbReference type="Proteomes" id="UP000659654"/>
    </source>
</evidence>
<dbReference type="Proteomes" id="UP000659654">
    <property type="component" value="Unassembled WGS sequence"/>
</dbReference>
<keyword evidence="1" id="KW-0812">Transmembrane</keyword>
<evidence type="ECO:0000313" key="2">
    <source>
        <dbReference type="EMBL" id="CAD5211029.1"/>
    </source>
</evidence>
<evidence type="ECO:0000256" key="1">
    <source>
        <dbReference type="SAM" id="Phobius"/>
    </source>
</evidence>
<evidence type="ECO:0000313" key="3">
    <source>
        <dbReference type="EMBL" id="CAG9087499.1"/>
    </source>
</evidence>
<accession>A0A1I7SEC9</accession>
<protein>
    <submittedName>
        <fullName evidence="2">(pine wood nematode) hypothetical protein</fullName>
    </submittedName>
</protein>
<keyword evidence="1" id="KW-0472">Membrane</keyword>
<organism evidence="4 6">
    <name type="scientific">Bursaphelenchus xylophilus</name>
    <name type="common">Pinewood nematode worm</name>
    <name type="synonym">Aphelenchoides xylophilus</name>
    <dbReference type="NCBI Taxonomy" id="6326"/>
    <lineage>
        <taxon>Eukaryota</taxon>
        <taxon>Metazoa</taxon>
        <taxon>Ecdysozoa</taxon>
        <taxon>Nematoda</taxon>
        <taxon>Chromadorea</taxon>
        <taxon>Rhabditida</taxon>
        <taxon>Tylenchina</taxon>
        <taxon>Tylenchomorpha</taxon>
        <taxon>Aphelenchoidea</taxon>
        <taxon>Aphelenchoididae</taxon>
        <taxon>Bursaphelenchus</taxon>
    </lineage>
</organism>
<feature type="transmembrane region" description="Helical" evidence="1">
    <location>
        <begin position="69"/>
        <end position="90"/>
    </location>
</feature>
<dbReference type="Proteomes" id="UP000582659">
    <property type="component" value="Unassembled WGS sequence"/>
</dbReference>
<dbReference type="AlphaFoldDB" id="A0A1I7SEC9"/>
<dbReference type="Proteomes" id="UP000095284">
    <property type="component" value="Unplaced"/>
</dbReference>
<reference evidence="6" key="1">
    <citation type="submission" date="2016-11" db="UniProtKB">
        <authorList>
            <consortium name="WormBaseParasite"/>
        </authorList>
    </citation>
    <scope>IDENTIFICATION</scope>
</reference>